<dbReference type="KEGG" id="mgod:E7746_01740"/>
<keyword evidence="3" id="KW-1185">Reference proteome</keyword>
<dbReference type="Pfam" id="PF10988">
    <property type="entry name" value="DUF2807"/>
    <property type="match status" value="1"/>
</dbReference>
<name>A0A4P7VEF1_9BACT</name>
<evidence type="ECO:0000259" key="1">
    <source>
        <dbReference type="Pfam" id="PF10988"/>
    </source>
</evidence>
<evidence type="ECO:0000313" key="2">
    <source>
        <dbReference type="EMBL" id="QCD34684.1"/>
    </source>
</evidence>
<protein>
    <recommendedName>
        <fullName evidence="1">Putative auto-transporter adhesin head GIN domain-containing protein</fullName>
    </recommendedName>
</protein>
<reference evidence="2 3" key="1">
    <citation type="submission" date="2019-02" db="EMBL/GenBank/DDBJ databases">
        <title>Isolation and identification of novel species under the genus Muribaculum.</title>
        <authorList>
            <person name="Miyake S."/>
            <person name="Ding Y."/>
            <person name="Low A."/>
            <person name="Soh M."/>
            <person name="Seedorf H."/>
        </authorList>
    </citation>
    <scope>NUCLEOTIDE SEQUENCE [LARGE SCALE GENOMIC DNA]</scope>
    <source>
        <strain evidence="2 3">TLL-A4</strain>
    </source>
</reference>
<organism evidence="2 3">
    <name type="scientific">Muribaculum gordoncarteri</name>
    <dbReference type="NCBI Taxonomy" id="2530390"/>
    <lineage>
        <taxon>Bacteria</taxon>
        <taxon>Pseudomonadati</taxon>
        <taxon>Bacteroidota</taxon>
        <taxon>Bacteroidia</taxon>
        <taxon>Bacteroidales</taxon>
        <taxon>Muribaculaceae</taxon>
        <taxon>Muribaculum</taxon>
    </lineage>
</organism>
<dbReference type="RefSeq" id="WP_136409654.1">
    <property type="nucleotide sequence ID" value="NZ_CP039393.1"/>
</dbReference>
<accession>A0A4P7VEF1</accession>
<proteinExistence type="predicted"/>
<dbReference type="Proteomes" id="UP000297031">
    <property type="component" value="Chromosome"/>
</dbReference>
<sequence>MLKRILSLIAITASILAVNAEELKRYEIDVKDFSELKVIEGLTVDYKCSEDSAGMAVFTTSPDMASLLMFTNNKNKLEIQISTDGIDYHGLPKITVYSRFLNKVENSGDSLVRVLSVAPSPSFKARLIGNGTLSVRGVDTNTLDGSLDTGNGVLVLYGKAASAKLSLVGTGSIQADELDADDIKCSLLGTGYIECNPLKTLNVVGASSGKVYHKGSPKIKSRAIGVKVIPIDNAQ</sequence>
<gene>
    <name evidence="2" type="ORF">E7746_01740</name>
</gene>
<feature type="domain" description="Putative auto-transporter adhesin head GIN" evidence="1">
    <location>
        <begin position="32"/>
        <end position="217"/>
    </location>
</feature>
<dbReference type="Gene3D" id="2.160.20.120">
    <property type="match status" value="1"/>
</dbReference>
<dbReference type="OrthoDB" id="1119107at2"/>
<dbReference type="AlphaFoldDB" id="A0A4P7VEF1"/>
<dbReference type="InterPro" id="IPR021255">
    <property type="entry name" value="DUF2807"/>
</dbReference>
<evidence type="ECO:0000313" key="3">
    <source>
        <dbReference type="Proteomes" id="UP000297031"/>
    </source>
</evidence>
<dbReference type="EMBL" id="CP039393">
    <property type="protein sequence ID" value="QCD34684.1"/>
    <property type="molecule type" value="Genomic_DNA"/>
</dbReference>